<dbReference type="SUPFAM" id="SSF143011">
    <property type="entry name" value="RelE-like"/>
    <property type="match status" value="1"/>
</dbReference>
<proteinExistence type="predicted"/>
<dbReference type="AlphaFoldDB" id="A0A4U8UBP1"/>
<organism evidence="1 2">
    <name type="scientific">Helicobacter apodemus</name>
    <dbReference type="NCBI Taxonomy" id="135569"/>
    <lineage>
        <taxon>Bacteria</taxon>
        <taxon>Pseudomonadati</taxon>
        <taxon>Campylobacterota</taxon>
        <taxon>Epsilonproteobacteria</taxon>
        <taxon>Campylobacterales</taxon>
        <taxon>Helicobacteraceae</taxon>
        <taxon>Helicobacter</taxon>
    </lineage>
</organism>
<dbReference type="InterPro" id="IPR004386">
    <property type="entry name" value="Toxin_YafQ-like"/>
</dbReference>
<evidence type="ECO:0000313" key="2">
    <source>
        <dbReference type="Proteomes" id="UP000029920"/>
    </source>
</evidence>
<dbReference type="InterPro" id="IPR035093">
    <property type="entry name" value="RelE/ParE_toxin_dom_sf"/>
</dbReference>
<comment type="caution">
    <text evidence="1">The sequence shown here is derived from an EMBL/GenBank/DDBJ whole genome shotgun (WGS) entry which is preliminary data.</text>
</comment>
<evidence type="ECO:0008006" key="3">
    <source>
        <dbReference type="Google" id="ProtNLM"/>
    </source>
</evidence>
<keyword evidence="2" id="KW-1185">Reference proteome</keyword>
<accession>A0A4U8UBP1</accession>
<sequence length="31" mass="3578">MIKPDLLLVYKKQDDILMLTCINVGSHSEIF</sequence>
<gene>
    <name evidence="1" type="ORF">LS72_009995</name>
</gene>
<evidence type="ECO:0000313" key="1">
    <source>
        <dbReference type="EMBL" id="TLE13394.1"/>
    </source>
</evidence>
<dbReference type="Gene3D" id="3.30.2310.20">
    <property type="entry name" value="RelE-like"/>
    <property type="match status" value="1"/>
</dbReference>
<dbReference type="Proteomes" id="UP000029920">
    <property type="component" value="Unassembled WGS sequence"/>
</dbReference>
<protein>
    <recommendedName>
        <fullName evidence="3">Type II toxin-antitoxin system mRNA interferase toxin, RelE/StbE family</fullName>
    </recommendedName>
</protein>
<dbReference type="Pfam" id="PF15738">
    <property type="entry name" value="YafQ_toxin"/>
    <property type="match status" value="1"/>
</dbReference>
<name>A0A4U8UBP1_9HELI</name>
<dbReference type="EMBL" id="JRPC02000043">
    <property type="protein sequence ID" value="TLE13394.1"/>
    <property type="molecule type" value="Genomic_DNA"/>
</dbReference>
<reference evidence="1 2" key="1">
    <citation type="journal article" date="2014" name="Genome Announc.">
        <title>Draft genome sequences of eight enterohepatic helicobacter species isolated from both laboratory and wild rodents.</title>
        <authorList>
            <person name="Sheh A."/>
            <person name="Shen Z."/>
            <person name="Fox J.G."/>
        </authorList>
    </citation>
    <scope>NUCLEOTIDE SEQUENCE [LARGE SCALE GENOMIC DNA]</scope>
    <source>
        <strain evidence="1 2">MIT-03-7007</strain>
    </source>
</reference>